<name>A0A1J1I5V2_9DIPT</name>
<dbReference type="AlphaFoldDB" id="A0A1J1I5V2"/>
<protein>
    <submittedName>
        <fullName evidence="1">CLUMA_CG007289, isoform A</fullName>
    </submittedName>
</protein>
<dbReference type="EMBL" id="CVRI01000038">
    <property type="protein sequence ID" value="CRK93761.1"/>
    <property type="molecule type" value="Genomic_DNA"/>
</dbReference>
<sequence length="68" mass="8208">MKNNLEKQFIVMNKFERFTMMGRYSQFTLKIKRLHLESDNKQKLTEHKHVVGENIESVEERKMAATQH</sequence>
<keyword evidence="2" id="KW-1185">Reference proteome</keyword>
<organism evidence="1 2">
    <name type="scientific">Clunio marinus</name>
    <dbReference type="NCBI Taxonomy" id="568069"/>
    <lineage>
        <taxon>Eukaryota</taxon>
        <taxon>Metazoa</taxon>
        <taxon>Ecdysozoa</taxon>
        <taxon>Arthropoda</taxon>
        <taxon>Hexapoda</taxon>
        <taxon>Insecta</taxon>
        <taxon>Pterygota</taxon>
        <taxon>Neoptera</taxon>
        <taxon>Endopterygota</taxon>
        <taxon>Diptera</taxon>
        <taxon>Nematocera</taxon>
        <taxon>Chironomoidea</taxon>
        <taxon>Chironomidae</taxon>
        <taxon>Clunio</taxon>
    </lineage>
</organism>
<evidence type="ECO:0000313" key="2">
    <source>
        <dbReference type="Proteomes" id="UP000183832"/>
    </source>
</evidence>
<accession>A0A1J1I5V2</accession>
<gene>
    <name evidence="1" type="ORF">CLUMA_CG007289</name>
</gene>
<dbReference type="Proteomes" id="UP000183832">
    <property type="component" value="Unassembled WGS sequence"/>
</dbReference>
<proteinExistence type="predicted"/>
<evidence type="ECO:0000313" key="1">
    <source>
        <dbReference type="EMBL" id="CRK93761.1"/>
    </source>
</evidence>
<reference evidence="1 2" key="1">
    <citation type="submission" date="2015-04" db="EMBL/GenBank/DDBJ databases">
        <authorList>
            <person name="Syromyatnikov M.Y."/>
            <person name="Popov V.N."/>
        </authorList>
    </citation>
    <scope>NUCLEOTIDE SEQUENCE [LARGE SCALE GENOMIC DNA]</scope>
</reference>